<evidence type="ECO:0000256" key="8">
    <source>
        <dbReference type="ARBA" id="ARBA00022840"/>
    </source>
</evidence>
<dbReference type="OrthoDB" id="346907at2759"/>
<dbReference type="InParanoid" id="A0A6I8U2Y1"/>
<dbReference type="PROSITE" id="PS50011">
    <property type="entry name" value="PROTEIN_KINASE_DOM"/>
    <property type="match status" value="1"/>
</dbReference>
<dbReference type="InterPro" id="IPR008271">
    <property type="entry name" value="Ser/Thr_kinase_AS"/>
</dbReference>
<evidence type="ECO:0000256" key="2">
    <source>
        <dbReference type="ARBA" id="ARBA00004123"/>
    </source>
</evidence>
<accession>A0A6I8U2Y1</accession>
<evidence type="ECO:0000256" key="1">
    <source>
        <dbReference type="ARBA" id="ARBA00001946"/>
    </source>
</evidence>
<keyword evidence="6" id="KW-0547">Nucleotide-binding</keyword>
<keyword evidence="8" id="KW-0067">ATP-binding</keyword>
<evidence type="ECO:0000313" key="17">
    <source>
        <dbReference type="Proteomes" id="UP000008820"/>
    </source>
</evidence>
<keyword evidence="10" id="KW-0539">Nucleus</keyword>
<feature type="region of interest" description="Disordered" evidence="14">
    <location>
        <begin position="1"/>
        <end position="35"/>
    </location>
</feature>
<protein>
    <recommendedName>
        <fullName evidence="3">non-specific serine/threonine protein kinase</fullName>
        <ecNumber evidence="3">2.7.11.1</ecNumber>
    </recommendedName>
</protein>
<feature type="compositionally biased region" description="Low complexity" evidence="14">
    <location>
        <begin position="13"/>
        <end position="35"/>
    </location>
</feature>
<feature type="compositionally biased region" description="Polar residues" evidence="14">
    <location>
        <begin position="142"/>
        <end position="160"/>
    </location>
</feature>
<feature type="compositionally biased region" description="Low complexity" evidence="14">
    <location>
        <begin position="1048"/>
        <end position="1060"/>
    </location>
</feature>
<feature type="domain" description="Protein kinase" evidence="15">
    <location>
        <begin position="759"/>
        <end position="1038"/>
    </location>
</feature>
<dbReference type="GO" id="GO:0005524">
    <property type="term" value="F:ATP binding"/>
    <property type="evidence" value="ECO:0007669"/>
    <property type="project" value="UniProtKB-UniRule"/>
</dbReference>
<dbReference type="GO" id="GO:0007059">
    <property type="term" value="P:chromosome segregation"/>
    <property type="evidence" value="ECO:0007669"/>
    <property type="project" value="TreeGrafter"/>
</dbReference>
<sequence length="1113" mass="121275">MKNKPPPKKKQKQQQQQLLPQSQQQQQQQQQPQKKNLDIMLSSSYYIYMSAGTQLQMAPQTTIVQQVGQNHLHSHHLQHPQQQQQQQQQSAHQVQQPPQHYSNHQQQQPPPPPPPQGTLPGGLGGPPSIGTLTSLQQQQQQSHYTNNNKDQDSNMSTGSSHSDKELDTIINTPTPEKIPRTPSDRKRKRKAPDDNGGPGGGGGGGGVGVGGHGGRDRDSVKGPRLSIPQLGDSKKINDYFSKHPVNCQHRSHPAGTGAGGPLGAISNSGPQAQPGHTVPVSGGGVVGVVSQGPSPQLSAKSPSPQQHGQYPMYPPSPQPQLGSVVTSSGNLTSAAAAQDIYVRSQRASAASSTLVPPSSASATSLLNSSSSVVSAGGVVVPNAQQQQQQPAHRDRDSQPPPPPLPPPPVGPAQQQQQQQQQQPQSTQQPAVVQSPTVLGTQNSSLAINSLASLNHANNGTNTSNSSSHSLQNAQSLVAQSTPLIQSQPPTPPAPLMVSAQTQTDLTLADIVERDSDYESSRTRVDELSRLSDEQKCQISAHQKVIEQHKSHINKCIDVVKKLLKQKSNIEKKEARQKCMQNRLRLGQFVTQRVGATFQENWTDGYAFQELAKRQEEITAEREEIDRQKKLLMKKRPTNSESSRKRNNSSTSSSVAASSGVSSGSASTQLASSLHNGNDNTFLKPDPVVSSNTTFTIQEYYECDEILKLRQNALKKEDADLQLEMEKLERERNLHIRELKRIHNEDQSRFNNHPVLNDRYLLLMLLGKGGFSEVHKAFDLKEQRYVACKVHQLNKDWKEDKKANYIKHALREYNIHKALDHPRVVKLYDVFEIDANSFCTVLEYCDGHDLDFYLKQHKTIPEKEARSIIMQVVSALKYLNEIKPPIIHYDLKPGNILLTEGNVCGEIKITDFGLSKVMDEENYNPDHGMDLTSQGAGTYWYLPPECFVVGKNPPKISSKVDVWSVGVIFYQCLYGKKPFGHNQSQATILEENTILKATEVQFANKPTVSNEAKSFIRGCLAYRKEDRMDVFALAKHEYLQPPVSKHNRSAAAAASSNQHGSGNSGVSGQAGAGSGAGGGGGGSGGSAGGGGNQAGQQTSFSTGMFGNMNQSSSS</sequence>
<keyword evidence="7" id="KW-0418">Kinase</keyword>
<feature type="compositionally biased region" description="Low complexity" evidence="14">
    <location>
        <begin position="287"/>
        <end position="296"/>
    </location>
</feature>
<dbReference type="Gene3D" id="1.10.510.10">
    <property type="entry name" value="Transferase(Phosphotransferase) domain 1"/>
    <property type="match status" value="1"/>
</dbReference>
<feature type="compositionally biased region" description="Low complexity" evidence="14">
    <location>
        <begin position="347"/>
        <end position="389"/>
    </location>
</feature>
<organism evidence="16 17">
    <name type="scientific">Aedes aegypti</name>
    <name type="common">Yellowfever mosquito</name>
    <name type="synonym">Culex aegypti</name>
    <dbReference type="NCBI Taxonomy" id="7159"/>
    <lineage>
        <taxon>Eukaryota</taxon>
        <taxon>Metazoa</taxon>
        <taxon>Ecdysozoa</taxon>
        <taxon>Arthropoda</taxon>
        <taxon>Hexapoda</taxon>
        <taxon>Insecta</taxon>
        <taxon>Pterygota</taxon>
        <taxon>Neoptera</taxon>
        <taxon>Endopterygota</taxon>
        <taxon>Diptera</taxon>
        <taxon>Nematocera</taxon>
        <taxon>Culicoidea</taxon>
        <taxon>Culicidae</taxon>
        <taxon>Culicinae</taxon>
        <taxon>Aedini</taxon>
        <taxon>Aedes</taxon>
        <taxon>Stegomyia</taxon>
    </lineage>
</organism>
<feature type="compositionally biased region" description="Basic and acidic residues" evidence="14">
    <location>
        <begin position="232"/>
        <end position="241"/>
    </location>
</feature>
<dbReference type="GO" id="GO:0005634">
    <property type="term" value="C:nucleus"/>
    <property type="evidence" value="ECO:0007669"/>
    <property type="project" value="UniProtKB-SubCell"/>
</dbReference>
<feature type="region of interest" description="Disordered" evidence="14">
    <location>
        <begin position="344"/>
        <end position="433"/>
    </location>
</feature>
<keyword evidence="17" id="KW-1185">Reference proteome</keyword>
<dbReference type="EC" id="2.7.11.1" evidence="3"/>
<dbReference type="PANTHER" id="PTHR22974">
    <property type="entry name" value="MIXED LINEAGE PROTEIN KINASE"/>
    <property type="match status" value="1"/>
</dbReference>
<dbReference type="CDD" id="cd13990">
    <property type="entry name" value="STKc_TLK"/>
    <property type="match status" value="1"/>
</dbReference>
<feature type="compositionally biased region" description="Low complexity" evidence="14">
    <location>
        <begin position="79"/>
        <end position="107"/>
    </location>
</feature>
<gene>
    <name evidence="16" type="primary">5564151</name>
</gene>
<feature type="compositionally biased region" description="Low complexity" evidence="14">
    <location>
        <begin position="647"/>
        <end position="673"/>
    </location>
</feature>
<evidence type="ECO:0000313" key="16">
    <source>
        <dbReference type="EnsemblMetazoa" id="AAEL024849-PD"/>
    </source>
</evidence>
<comment type="catalytic activity">
    <reaction evidence="11">
        <text>L-threonyl-[protein] + ATP = O-phospho-L-threonyl-[protein] + ADP + H(+)</text>
        <dbReference type="Rhea" id="RHEA:46608"/>
        <dbReference type="Rhea" id="RHEA-COMP:11060"/>
        <dbReference type="Rhea" id="RHEA-COMP:11605"/>
        <dbReference type="ChEBI" id="CHEBI:15378"/>
        <dbReference type="ChEBI" id="CHEBI:30013"/>
        <dbReference type="ChEBI" id="CHEBI:30616"/>
        <dbReference type="ChEBI" id="CHEBI:61977"/>
        <dbReference type="ChEBI" id="CHEBI:456216"/>
        <dbReference type="EC" id="2.7.11.1"/>
    </reaction>
</comment>
<dbReference type="InterPro" id="IPR011009">
    <property type="entry name" value="Kinase-like_dom_sf"/>
</dbReference>
<dbReference type="PROSITE" id="PS00107">
    <property type="entry name" value="PROTEIN_KINASE_ATP"/>
    <property type="match status" value="1"/>
</dbReference>
<comment type="cofactor">
    <cofactor evidence="1">
        <name>Mg(2+)</name>
        <dbReference type="ChEBI" id="CHEBI:18420"/>
    </cofactor>
</comment>
<proteinExistence type="predicted"/>
<dbReference type="GO" id="GO:0035556">
    <property type="term" value="P:intracellular signal transduction"/>
    <property type="evidence" value="ECO:0007669"/>
    <property type="project" value="TreeGrafter"/>
</dbReference>
<feature type="compositionally biased region" description="Polar residues" evidence="14">
    <location>
        <begin position="1097"/>
        <end position="1113"/>
    </location>
</feature>
<dbReference type="InterPro" id="IPR000719">
    <property type="entry name" value="Prot_kinase_dom"/>
</dbReference>
<reference evidence="16 17" key="1">
    <citation type="submission" date="2017-06" db="EMBL/GenBank/DDBJ databases">
        <title>Aedes aegypti genome working group (AGWG) sequencing and assembly.</title>
        <authorList>
            <consortium name="Aedes aegypti Genome Working Group (AGWG)"/>
            <person name="Matthews B.J."/>
        </authorList>
    </citation>
    <scope>NUCLEOTIDE SEQUENCE [LARGE SCALE GENOMIC DNA]</scope>
    <source>
        <strain evidence="16 17">LVP_AGWG</strain>
    </source>
</reference>
<feature type="region of interest" description="Disordered" evidence="14">
    <location>
        <begin position="621"/>
        <end position="685"/>
    </location>
</feature>
<dbReference type="AlphaFoldDB" id="A0A6I8U2Y1"/>
<dbReference type="Proteomes" id="UP000008820">
    <property type="component" value="Chromosome 1"/>
</dbReference>
<feature type="compositionally biased region" description="Basic residues" evidence="14">
    <location>
        <begin position="1"/>
        <end position="12"/>
    </location>
</feature>
<keyword evidence="9 13" id="KW-0175">Coiled coil</keyword>
<feature type="compositionally biased region" description="Gly residues" evidence="14">
    <location>
        <begin position="196"/>
        <end position="212"/>
    </location>
</feature>
<evidence type="ECO:0000256" key="9">
    <source>
        <dbReference type="ARBA" id="ARBA00023054"/>
    </source>
</evidence>
<dbReference type="PANTHER" id="PTHR22974:SF23">
    <property type="entry name" value="TOUSLED-LIKE KINASE, ISOFORM G"/>
    <property type="match status" value="1"/>
</dbReference>
<keyword evidence="4" id="KW-0723">Serine/threonine-protein kinase</keyword>
<feature type="compositionally biased region" description="Low complexity" evidence="14">
    <location>
        <begin position="411"/>
        <end position="433"/>
    </location>
</feature>
<feature type="compositionally biased region" description="Pro residues" evidence="14">
    <location>
        <begin position="398"/>
        <end position="410"/>
    </location>
</feature>
<feature type="compositionally biased region" description="Gly residues" evidence="14">
    <location>
        <begin position="1061"/>
        <end position="1092"/>
    </location>
</feature>
<feature type="region of interest" description="Disordered" evidence="14">
    <location>
        <begin position="1043"/>
        <end position="1113"/>
    </location>
</feature>
<feature type="region of interest" description="Disordered" evidence="14">
    <location>
        <begin position="67"/>
        <end position="327"/>
    </location>
</feature>
<feature type="compositionally biased region" description="Polar residues" evidence="14">
    <location>
        <begin position="297"/>
        <end position="308"/>
    </location>
</feature>
<dbReference type="FunFam" id="1.10.510.10:FF:000037">
    <property type="entry name" value="Serine/threonine-protein kinase tousled-like 2"/>
    <property type="match status" value="1"/>
</dbReference>
<feature type="coiled-coil region" evidence="13">
    <location>
        <begin position="710"/>
        <end position="744"/>
    </location>
</feature>
<feature type="compositionally biased region" description="Pro residues" evidence="14">
    <location>
        <begin position="108"/>
        <end position="117"/>
    </location>
</feature>
<evidence type="ECO:0000256" key="10">
    <source>
        <dbReference type="ARBA" id="ARBA00023242"/>
    </source>
</evidence>
<evidence type="ECO:0000256" key="6">
    <source>
        <dbReference type="ARBA" id="ARBA00022741"/>
    </source>
</evidence>
<evidence type="ECO:0000259" key="15">
    <source>
        <dbReference type="PROSITE" id="PS50011"/>
    </source>
</evidence>
<evidence type="ECO:0000256" key="11">
    <source>
        <dbReference type="ARBA" id="ARBA00047899"/>
    </source>
</evidence>
<evidence type="ECO:0000256" key="13">
    <source>
        <dbReference type="SAM" id="Coils"/>
    </source>
</evidence>
<dbReference type="Pfam" id="PF00069">
    <property type="entry name" value="Pkinase"/>
    <property type="match status" value="1"/>
</dbReference>
<dbReference type="PROSITE" id="PS00108">
    <property type="entry name" value="PROTEIN_KINASE_ST"/>
    <property type="match status" value="1"/>
</dbReference>
<dbReference type="SMART" id="SM00220">
    <property type="entry name" value="S_TKc"/>
    <property type="match status" value="1"/>
</dbReference>
<evidence type="ECO:0000256" key="3">
    <source>
        <dbReference type="ARBA" id="ARBA00012513"/>
    </source>
</evidence>
<dbReference type="InterPro" id="IPR017441">
    <property type="entry name" value="Protein_kinase_ATP_BS"/>
</dbReference>
<keyword evidence="5" id="KW-0808">Transferase</keyword>
<evidence type="ECO:0000256" key="4">
    <source>
        <dbReference type="ARBA" id="ARBA00022527"/>
    </source>
</evidence>
<reference evidence="16" key="2">
    <citation type="submission" date="2020-05" db="UniProtKB">
        <authorList>
            <consortium name="EnsemblMetazoa"/>
        </authorList>
    </citation>
    <scope>IDENTIFICATION</scope>
    <source>
        <strain evidence="16">LVP_AGWG</strain>
    </source>
</reference>
<evidence type="ECO:0000256" key="14">
    <source>
        <dbReference type="SAM" id="MobiDB-lite"/>
    </source>
</evidence>
<dbReference type="SUPFAM" id="SSF56112">
    <property type="entry name" value="Protein kinase-like (PK-like)"/>
    <property type="match status" value="1"/>
</dbReference>
<dbReference type="EnsemblMetazoa" id="AAEL024849-RD">
    <property type="protein sequence ID" value="AAEL024849-PD"/>
    <property type="gene ID" value="AAEL024849"/>
</dbReference>
<evidence type="ECO:0000256" key="5">
    <source>
        <dbReference type="ARBA" id="ARBA00022679"/>
    </source>
</evidence>
<evidence type="ECO:0000256" key="12">
    <source>
        <dbReference type="ARBA" id="ARBA00048679"/>
    </source>
</evidence>
<dbReference type="GO" id="GO:0004674">
    <property type="term" value="F:protein serine/threonine kinase activity"/>
    <property type="evidence" value="ECO:0007669"/>
    <property type="project" value="UniProtKB-KW"/>
</dbReference>
<name>A0A6I8U2Y1_AEDAE</name>
<comment type="subcellular location">
    <subcellularLocation>
        <location evidence="2">Nucleus</location>
    </subcellularLocation>
</comment>
<evidence type="ECO:0000256" key="7">
    <source>
        <dbReference type="ARBA" id="ARBA00022777"/>
    </source>
</evidence>
<comment type="catalytic activity">
    <reaction evidence="12">
        <text>L-seryl-[protein] + ATP = O-phospho-L-seryl-[protein] + ADP + H(+)</text>
        <dbReference type="Rhea" id="RHEA:17989"/>
        <dbReference type="Rhea" id="RHEA-COMP:9863"/>
        <dbReference type="Rhea" id="RHEA-COMP:11604"/>
        <dbReference type="ChEBI" id="CHEBI:15378"/>
        <dbReference type="ChEBI" id="CHEBI:29999"/>
        <dbReference type="ChEBI" id="CHEBI:30616"/>
        <dbReference type="ChEBI" id="CHEBI:83421"/>
        <dbReference type="ChEBI" id="CHEBI:456216"/>
        <dbReference type="EC" id="2.7.11.1"/>
    </reaction>
</comment>